<dbReference type="Pfam" id="PF14533">
    <property type="entry name" value="USP7_C2"/>
    <property type="match status" value="1"/>
</dbReference>
<keyword evidence="5" id="KW-0833">Ubl conjugation pathway</keyword>
<dbReference type="PANTHER" id="PTHR24006:SF644">
    <property type="entry name" value="UBIQUITIN CARBOXYL-TERMINAL HYDROLASE 7"/>
    <property type="match status" value="1"/>
</dbReference>
<dbReference type="STRING" id="1246581.A0A2H9TFR2"/>
<dbReference type="Gene3D" id="2.60.210.10">
    <property type="entry name" value="Apoptosis, Tumor Necrosis Factor Receptor Associated Protein 2, Chain A"/>
    <property type="match status" value="1"/>
</dbReference>
<sequence>MYTPLARHKLTGRMTEDISMTDVDPPTELSVPMEVSHSSSGTASHSNVSLPSGGAMSFPENSELTVDSEGYFQWRLNKVSEIKTKEYSSVFRVGKHCWKLLVYPTGNDQHEGNSLSLYVAYVPEDEAKGEAAVSPSLSQSSDWAVCAQIILSVENIERPEICFSKYTQHRFDATEADWGFGAFCPLKTLHEGDANSQGTPLILNDSMFITARIRIIKDETGVLWHNFINYNSKQVTGFVGLANQGATCYMNSLLQSLYFTNAFRQALYLIPTESDVPSESSALALQRIFWRLQFSDVPVSTQELTRAFGWDTIESFIQSDVQEFSRVLMDELERRMKATKAEGTIEKLFTGRVRNVISCLNVPFQSTRTESFYDLQLTIKGMRTLEESFDNYVREEMLQGDNKYHAEGHGLQDARRFVEFEAFPPVLHVHLERYAFDPKVMATVKINDRLEFPLSISLDKYLAPDSPQKGQSQKYVLQGVFVHSGDSHGGHYYVYIHDPRDGEKSKWFRFDDTKVIPASRKEAVEDTFGGVADEDLAPRMGLRSRDKFRRFTNAYMLVYIRESDLENILCPINEEDIPAYIGTSVRAEDEAEKARRLEKQQQLMTIKAHILTDKHLGEHGGYDLFNFNNHNFPMTSSTVSRVRRDDTVLSLKESVAKDMGIEPSRLRFWTFALRRNKTVRLDEPIGAEDENKTLAHYYSRTSSQLPQFCLYAEVDGFEQYTKELFCVLFKFYDPEHGIIKIVGKLYVKPTATLEDVYPQLREMVGLPKNVKLEFFEEVKAMRIDVLSPTKSFAENQLQTGDIVCFQLAHPVLPHEVKLPKVGDYFRDLHTMLFIRLKHLVAVESGTQPDPSDLAEIISARISLNTPFLELTEAVAGKIKAVATHVRLYLIDEIGDLTVLKPPSEKATLEETLSHVSLPSNIATEGLTIACEATMMPVAELDSMKRIRLTLVDEPENIDQAGEECIVYIGVKDTPNSLVSRLPTTFQNALERPIRIIESHNNRVIRDYIEDDSLASIGETSTVYIEGGVDPTELDPPRNHLVISVFSYAAKEPSRAHSRPFRFLLRPSEPWRLTKKRLFTRLGNPPEADKWTFSIVSYGRARVIGDDDILASTTLGPHDQIGIGRPDPSASSTGLKSAPISSGIERSIKIRSSAKN</sequence>
<keyword evidence="4" id="KW-0645">Protease</keyword>
<dbReference type="GO" id="GO:0004843">
    <property type="term" value="F:cysteine-type deubiquitinase activity"/>
    <property type="evidence" value="ECO:0007669"/>
    <property type="project" value="UniProtKB-EC"/>
</dbReference>
<dbReference type="SMART" id="SM00061">
    <property type="entry name" value="MATH"/>
    <property type="match status" value="1"/>
</dbReference>
<dbReference type="SUPFAM" id="SSF49599">
    <property type="entry name" value="TRAF domain-like"/>
    <property type="match status" value="1"/>
</dbReference>
<protein>
    <recommendedName>
        <fullName evidence="3">ubiquitinyl hydrolase 1</fullName>
        <ecNumber evidence="3">3.4.19.12</ecNumber>
    </recommendedName>
</protein>
<dbReference type="Gene3D" id="3.10.20.90">
    <property type="entry name" value="Phosphatidylinositol 3-kinase Catalytic Subunit, Chain A, domain 1"/>
    <property type="match status" value="1"/>
</dbReference>
<dbReference type="Pfam" id="PF00443">
    <property type="entry name" value="UCH"/>
    <property type="match status" value="1"/>
</dbReference>
<evidence type="ECO:0000256" key="5">
    <source>
        <dbReference type="ARBA" id="ARBA00022786"/>
    </source>
</evidence>
<evidence type="ECO:0000256" key="6">
    <source>
        <dbReference type="ARBA" id="ARBA00022801"/>
    </source>
</evidence>
<evidence type="ECO:0000256" key="7">
    <source>
        <dbReference type="ARBA" id="ARBA00022807"/>
    </source>
</evidence>
<dbReference type="PROSITE" id="PS00972">
    <property type="entry name" value="USP_1"/>
    <property type="match status" value="1"/>
</dbReference>
<comment type="caution">
    <text evidence="11">The sequence shown here is derived from an EMBL/GenBank/DDBJ whole genome shotgun (WGS) entry which is preliminary data.</text>
</comment>
<evidence type="ECO:0000256" key="3">
    <source>
        <dbReference type="ARBA" id="ARBA00012759"/>
    </source>
</evidence>
<dbReference type="InterPro" id="IPR018200">
    <property type="entry name" value="USP_CS"/>
</dbReference>
<dbReference type="GO" id="GO:0016579">
    <property type="term" value="P:protein deubiquitination"/>
    <property type="evidence" value="ECO:0007669"/>
    <property type="project" value="InterPro"/>
</dbReference>
<comment type="similarity">
    <text evidence="2">Belongs to the peptidase C19 family.</text>
</comment>
<evidence type="ECO:0000259" key="9">
    <source>
        <dbReference type="PROSITE" id="PS50144"/>
    </source>
</evidence>
<dbReference type="OrthoDB" id="289038at2759"/>
<dbReference type="CDD" id="cd02659">
    <property type="entry name" value="peptidase_C19C"/>
    <property type="match status" value="1"/>
</dbReference>
<evidence type="ECO:0000259" key="10">
    <source>
        <dbReference type="PROSITE" id="PS50235"/>
    </source>
</evidence>
<feature type="region of interest" description="Disordered" evidence="8">
    <location>
        <begin position="13"/>
        <end position="54"/>
    </location>
</feature>
<evidence type="ECO:0000313" key="12">
    <source>
        <dbReference type="Proteomes" id="UP000240830"/>
    </source>
</evidence>
<proteinExistence type="inferred from homology"/>
<keyword evidence="7" id="KW-0788">Thiol protease</keyword>
<dbReference type="InterPro" id="IPR024729">
    <property type="entry name" value="USP7_ICP0-binding_dom"/>
</dbReference>
<evidence type="ECO:0000313" key="11">
    <source>
        <dbReference type="EMBL" id="PJF16561.1"/>
    </source>
</evidence>
<gene>
    <name evidence="11" type="ORF">PSACC_03542</name>
</gene>
<dbReference type="Gene3D" id="3.90.70.10">
    <property type="entry name" value="Cysteine proteinases"/>
    <property type="match status" value="1"/>
</dbReference>
<reference evidence="11 12" key="1">
    <citation type="submission" date="2016-10" db="EMBL/GenBank/DDBJ databases">
        <title>The genome of Paramicrosporidium saccamoebae is the missing link in understanding Cryptomycota and Microsporidia evolution.</title>
        <authorList>
            <person name="Quandt C.A."/>
            <person name="Beaudet D."/>
            <person name="Corsaro D."/>
            <person name="Michel R."/>
            <person name="Corradi N."/>
            <person name="James T."/>
        </authorList>
    </citation>
    <scope>NUCLEOTIDE SEQUENCE [LARGE SCALE GENOMIC DNA]</scope>
    <source>
        <strain evidence="11 12">KSL3</strain>
    </source>
</reference>
<feature type="domain" description="USP" evidence="10">
    <location>
        <begin position="239"/>
        <end position="562"/>
    </location>
</feature>
<keyword evidence="12" id="KW-1185">Reference proteome</keyword>
<dbReference type="PROSITE" id="PS50144">
    <property type="entry name" value="MATH"/>
    <property type="match status" value="1"/>
</dbReference>
<dbReference type="PROSITE" id="PS00973">
    <property type="entry name" value="USP_2"/>
    <property type="match status" value="1"/>
</dbReference>
<dbReference type="GO" id="GO:0005829">
    <property type="term" value="C:cytosol"/>
    <property type="evidence" value="ECO:0007669"/>
    <property type="project" value="TreeGrafter"/>
</dbReference>
<evidence type="ECO:0000256" key="4">
    <source>
        <dbReference type="ARBA" id="ARBA00022670"/>
    </source>
</evidence>
<dbReference type="EMBL" id="MTSL01000213">
    <property type="protein sequence ID" value="PJF16561.1"/>
    <property type="molecule type" value="Genomic_DNA"/>
</dbReference>
<dbReference type="GO" id="GO:0031647">
    <property type="term" value="P:regulation of protein stability"/>
    <property type="evidence" value="ECO:0007669"/>
    <property type="project" value="TreeGrafter"/>
</dbReference>
<name>A0A2H9TFR2_9FUNG</name>
<evidence type="ECO:0000256" key="2">
    <source>
        <dbReference type="ARBA" id="ARBA00009085"/>
    </source>
</evidence>
<accession>A0A2H9TFR2</accession>
<feature type="domain" description="MATH" evidence="9">
    <location>
        <begin position="69"/>
        <end position="213"/>
    </location>
</feature>
<dbReference type="GO" id="GO:0005634">
    <property type="term" value="C:nucleus"/>
    <property type="evidence" value="ECO:0007669"/>
    <property type="project" value="TreeGrafter"/>
</dbReference>
<evidence type="ECO:0000256" key="8">
    <source>
        <dbReference type="SAM" id="MobiDB-lite"/>
    </source>
</evidence>
<dbReference type="InterPro" id="IPR050164">
    <property type="entry name" value="Peptidase_C19"/>
</dbReference>
<feature type="compositionally biased region" description="Low complexity" evidence="8">
    <location>
        <begin position="35"/>
        <end position="49"/>
    </location>
</feature>
<dbReference type="Pfam" id="PF22486">
    <property type="entry name" value="MATH_2"/>
    <property type="match status" value="1"/>
</dbReference>
<keyword evidence="6" id="KW-0378">Hydrolase</keyword>
<organism evidence="11 12">
    <name type="scientific">Paramicrosporidium saccamoebae</name>
    <dbReference type="NCBI Taxonomy" id="1246581"/>
    <lineage>
        <taxon>Eukaryota</taxon>
        <taxon>Fungi</taxon>
        <taxon>Fungi incertae sedis</taxon>
        <taxon>Cryptomycota</taxon>
        <taxon>Cryptomycota incertae sedis</taxon>
        <taxon>Paramicrosporidium</taxon>
    </lineage>
</organism>
<dbReference type="InterPro" id="IPR038765">
    <property type="entry name" value="Papain-like_cys_pep_sf"/>
</dbReference>
<dbReference type="InterPro" id="IPR028889">
    <property type="entry name" value="USP"/>
</dbReference>
<feature type="region of interest" description="Disordered" evidence="8">
    <location>
        <begin position="1114"/>
        <end position="1142"/>
    </location>
</feature>
<dbReference type="PROSITE" id="PS50235">
    <property type="entry name" value="USP_3"/>
    <property type="match status" value="1"/>
</dbReference>
<dbReference type="Proteomes" id="UP000240830">
    <property type="component" value="Unassembled WGS sequence"/>
</dbReference>
<dbReference type="SUPFAM" id="SSF54001">
    <property type="entry name" value="Cysteine proteinases"/>
    <property type="match status" value="1"/>
</dbReference>
<dbReference type="InterPro" id="IPR008974">
    <property type="entry name" value="TRAF-like"/>
</dbReference>
<dbReference type="Pfam" id="PF12436">
    <property type="entry name" value="USP7_ICP0_bdg"/>
    <property type="match status" value="1"/>
</dbReference>
<dbReference type="AlphaFoldDB" id="A0A2H9TFR2"/>
<dbReference type="GO" id="GO:0006508">
    <property type="term" value="P:proteolysis"/>
    <property type="evidence" value="ECO:0007669"/>
    <property type="project" value="UniProtKB-KW"/>
</dbReference>
<dbReference type="PANTHER" id="PTHR24006">
    <property type="entry name" value="UBIQUITIN CARBOXYL-TERMINAL HYDROLASE"/>
    <property type="match status" value="1"/>
</dbReference>
<dbReference type="EC" id="3.4.19.12" evidence="3"/>
<dbReference type="InterPro" id="IPR002083">
    <property type="entry name" value="MATH/TRAF_dom"/>
</dbReference>
<comment type="catalytic activity">
    <reaction evidence="1">
        <text>Thiol-dependent hydrolysis of ester, thioester, amide, peptide and isopeptide bonds formed by the C-terminal Gly of ubiquitin (a 76-residue protein attached to proteins as an intracellular targeting signal).</text>
        <dbReference type="EC" id="3.4.19.12"/>
    </reaction>
</comment>
<dbReference type="InterPro" id="IPR001394">
    <property type="entry name" value="Peptidase_C19_UCH"/>
</dbReference>
<dbReference type="InterPro" id="IPR029346">
    <property type="entry name" value="USP_C"/>
</dbReference>
<evidence type="ECO:0000256" key="1">
    <source>
        <dbReference type="ARBA" id="ARBA00000707"/>
    </source>
</evidence>